<keyword evidence="4" id="KW-1185">Reference proteome</keyword>
<feature type="transmembrane region" description="Helical" evidence="2">
    <location>
        <begin position="21"/>
        <end position="40"/>
    </location>
</feature>
<feature type="transmembrane region" description="Helical" evidence="2">
    <location>
        <begin position="46"/>
        <end position="66"/>
    </location>
</feature>
<feature type="region of interest" description="Disordered" evidence="1">
    <location>
        <begin position="142"/>
        <end position="162"/>
    </location>
</feature>
<protein>
    <submittedName>
        <fullName evidence="3">Uncharacterized protein</fullName>
    </submittedName>
</protein>
<proteinExistence type="predicted"/>
<evidence type="ECO:0000313" key="3">
    <source>
        <dbReference type="EMBL" id="KAK3693764.1"/>
    </source>
</evidence>
<gene>
    <name evidence="3" type="ORF">B0T22DRAFT_50097</name>
</gene>
<reference evidence="3" key="2">
    <citation type="submission" date="2023-06" db="EMBL/GenBank/DDBJ databases">
        <authorList>
            <consortium name="Lawrence Berkeley National Laboratory"/>
            <person name="Haridas S."/>
            <person name="Hensen N."/>
            <person name="Bonometti L."/>
            <person name="Westerberg I."/>
            <person name="Brannstrom I.O."/>
            <person name="Guillou S."/>
            <person name="Cros-Aarteil S."/>
            <person name="Calhoun S."/>
            <person name="Kuo A."/>
            <person name="Mondo S."/>
            <person name="Pangilinan J."/>
            <person name="Riley R."/>
            <person name="Labutti K."/>
            <person name="Andreopoulos B."/>
            <person name="Lipzen A."/>
            <person name="Chen C."/>
            <person name="Yanf M."/>
            <person name="Daum C."/>
            <person name="Ng V."/>
            <person name="Clum A."/>
            <person name="Steindorff A."/>
            <person name="Ohm R."/>
            <person name="Martin F."/>
            <person name="Silar P."/>
            <person name="Natvig D."/>
            <person name="Lalanne C."/>
            <person name="Gautier V."/>
            <person name="Ament-Velasquez S.L."/>
            <person name="Kruys A."/>
            <person name="Hutchinson M.I."/>
            <person name="Powell A.J."/>
            <person name="Barry K."/>
            <person name="Miller A.N."/>
            <person name="Grigoriev I.V."/>
            <person name="Debuchy R."/>
            <person name="Gladieux P."/>
            <person name="Thoren M.H."/>
            <person name="Johannesson H."/>
        </authorList>
    </citation>
    <scope>NUCLEOTIDE SEQUENCE</scope>
    <source>
        <strain evidence="3">CBS 314.62</strain>
    </source>
</reference>
<accession>A0AAE0XHW0</accession>
<reference evidence="3" key="1">
    <citation type="journal article" date="2023" name="Mol. Phylogenet. Evol.">
        <title>Genome-scale phylogeny and comparative genomics of the fungal order Sordariales.</title>
        <authorList>
            <person name="Hensen N."/>
            <person name="Bonometti L."/>
            <person name="Westerberg I."/>
            <person name="Brannstrom I.O."/>
            <person name="Guillou S."/>
            <person name="Cros-Aarteil S."/>
            <person name="Calhoun S."/>
            <person name="Haridas S."/>
            <person name="Kuo A."/>
            <person name="Mondo S."/>
            <person name="Pangilinan J."/>
            <person name="Riley R."/>
            <person name="LaButti K."/>
            <person name="Andreopoulos B."/>
            <person name="Lipzen A."/>
            <person name="Chen C."/>
            <person name="Yan M."/>
            <person name="Daum C."/>
            <person name="Ng V."/>
            <person name="Clum A."/>
            <person name="Steindorff A."/>
            <person name="Ohm R.A."/>
            <person name="Martin F."/>
            <person name="Silar P."/>
            <person name="Natvig D.O."/>
            <person name="Lalanne C."/>
            <person name="Gautier V."/>
            <person name="Ament-Velasquez S.L."/>
            <person name="Kruys A."/>
            <person name="Hutchinson M.I."/>
            <person name="Powell A.J."/>
            <person name="Barry K."/>
            <person name="Miller A.N."/>
            <person name="Grigoriev I.V."/>
            <person name="Debuchy R."/>
            <person name="Gladieux P."/>
            <person name="Hiltunen Thoren M."/>
            <person name="Johannesson H."/>
        </authorList>
    </citation>
    <scope>NUCLEOTIDE SEQUENCE</scope>
    <source>
        <strain evidence="3">CBS 314.62</strain>
    </source>
</reference>
<keyword evidence="2" id="KW-0472">Membrane</keyword>
<comment type="caution">
    <text evidence="3">The sequence shown here is derived from an EMBL/GenBank/DDBJ whole genome shotgun (WGS) entry which is preliminary data.</text>
</comment>
<dbReference type="AlphaFoldDB" id="A0AAE0XHW0"/>
<sequence>MFPFRPSVDLGRGYRHTRTHTDTRVFVWLLSHCVPGWVLFLGQKAAYIVTLPLSLSLSLSLSFSLFPSVRKTYKYPPAHPHHICFLLSSDTTNSHIFSSSQLQLQLHFPTSTHINNHRYKTYHLSLFLSPLSVSVVSTYLTPEQTKTRHREKSVEITPSHPILQHASRRSLPNLLNP</sequence>
<name>A0AAE0XHW0_9PEZI</name>
<evidence type="ECO:0000256" key="2">
    <source>
        <dbReference type="SAM" id="Phobius"/>
    </source>
</evidence>
<dbReference type="Proteomes" id="UP001270362">
    <property type="component" value="Unassembled WGS sequence"/>
</dbReference>
<organism evidence="3 4">
    <name type="scientific">Podospora appendiculata</name>
    <dbReference type="NCBI Taxonomy" id="314037"/>
    <lineage>
        <taxon>Eukaryota</taxon>
        <taxon>Fungi</taxon>
        <taxon>Dikarya</taxon>
        <taxon>Ascomycota</taxon>
        <taxon>Pezizomycotina</taxon>
        <taxon>Sordariomycetes</taxon>
        <taxon>Sordariomycetidae</taxon>
        <taxon>Sordariales</taxon>
        <taxon>Podosporaceae</taxon>
        <taxon>Podospora</taxon>
    </lineage>
</organism>
<evidence type="ECO:0000256" key="1">
    <source>
        <dbReference type="SAM" id="MobiDB-lite"/>
    </source>
</evidence>
<keyword evidence="2" id="KW-1133">Transmembrane helix</keyword>
<evidence type="ECO:0000313" key="4">
    <source>
        <dbReference type="Proteomes" id="UP001270362"/>
    </source>
</evidence>
<dbReference type="EMBL" id="JAULSO010000001">
    <property type="protein sequence ID" value="KAK3693764.1"/>
    <property type="molecule type" value="Genomic_DNA"/>
</dbReference>
<keyword evidence="2" id="KW-0812">Transmembrane</keyword>